<accession>A0AAE0L335</accession>
<gene>
    <name evidence="1" type="ORF">CYMTET_21632</name>
</gene>
<protein>
    <submittedName>
        <fullName evidence="1">Uncharacterized protein</fullName>
    </submittedName>
</protein>
<organism evidence="1 2">
    <name type="scientific">Cymbomonas tetramitiformis</name>
    <dbReference type="NCBI Taxonomy" id="36881"/>
    <lineage>
        <taxon>Eukaryota</taxon>
        <taxon>Viridiplantae</taxon>
        <taxon>Chlorophyta</taxon>
        <taxon>Pyramimonadophyceae</taxon>
        <taxon>Pyramimonadales</taxon>
        <taxon>Pyramimonadaceae</taxon>
        <taxon>Cymbomonas</taxon>
    </lineage>
</organism>
<name>A0AAE0L335_9CHLO</name>
<proteinExistence type="predicted"/>
<dbReference type="AlphaFoldDB" id="A0AAE0L335"/>
<comment type="caution">
    <text evidence="1">The sequence shown here is derived from an EMBL/GenBank/DDBJ whole genome shotgun (WGS) entry which is preliminary data.</text>
</comment>
<evidence type="ECO:0000313" key="1">
    <source>
        <dbReference type="EMBL" id="KAK3269945.1"/>
    </source>
</evidence>
<dbReference type="EMBL" id="LGRX02010653">
    <property type="protein sequence ID" value="KAK3269945.1"/>
    <property type="molecule type" value="Genomic_DNA"/>
</dbReference>
<sequence>MGPKAGHYAAEFECTIVHNNDGRTCGTKRKLYHKAGKAVSTSNLVTHIREKASKCDSHKSALSNIDKNNSKYAEVDGEQFKVYNFSESFEHHVDLLWLRTKGLSFNMTTQTEFRDYVRGYDPRAAFPHSETLRRIAVCVQQLQKEERVARTARHIKKFKGGQCVGIQLDMWTDTATHTAYAAVTQTTCEDPEDENSDIAELFLRSEVMEFGVFPMSAKTGPNIRVWFVKVLKDNGIPYDAVSGVTPDGAADGQCALSQIEEISEKVDTCLLHQLQRGVLYSVGLAGVKSKNPECKSLLRKHNRVVMLSRQSLAFGKALNIAQTKAGVPSQSILNLEVTATTRWGNQFKQINKNNLLRHAIDAELHAYKQANRNNLEAIVETNESEEGSKVGTPVAAADIGLHLIDWDNSEELESFLSYPFEIKETLEHSGICTGSQAMILLHDLKEGFCDPGAHLDVKEFPLSLKLIHRERVVSIRDAEDLSSIVTTARNVLSDELETSIQDETKTAKGRESQVAKKQKLSGGLFRGASAVLPVEGALGSSPSPVGGDNDAVQGEIRRWEALSNERLQLFFRTPIRS</sequence>
<keyword evidence="2" id="KW-1185">Reference proteome</keyword>
<dbReference type="Proteomes" id="UP001190700">
    <property type="component" value="Unassembled WGS sequence"/>
</dbReference>
<reference evidence="1 2" key="1">
    <citation type="journal article" date="2015" name="Genome Biol. Evol.">
        <title>Comparative Genomics of a Bacterivorous Green Alga Reveals Evolutionary Causalities and Consequences of Phago-Mixotrophic Mode of Nutrition.</title>
        <authorList>
            <person name="Burns J.A."/>
            <person name="Paasch A."/>
            <person name="Narechania A."/>
            <person name="Kim E."/>
        </authorList>
    </citation>
    <scope>NUCLEOTIDE SEQUENCE [LARGE SCALE GENOMIC DNA]</scope>
    <source>
        <strain evidence="1 2">PLY_AMNH</strain>
    </source>
</reference>
<evidence type="ECO:0000313" key="2">
    <source>
        <dbReference type="Proteomes" id="UP001190700"/>
    </source>
</evidence>